<dbReference type="EMBL" id="CP026100">
    <property type="protein sequence ID" value="AYV45351.1"/>
    <property type="molecule type" value="Genomic_DNA"/>
</dbReference>
<name>A0A2N5CYS3_9CAUL</name>
<dbReference type="Pfam" id="PF05656">
    <property type="entry name" value="DUF805"/>
    <property type="match status" value="1"/>
</dbReference>
<dbReference type="KEGG" id="cfh:C1707_03320"/>
<evidence type="ECO:0008006" key="6">
    <source>
        <dbReference type="Google" id="ProtNLM"/>
    </source>
</evidence>
<dbReference type="InterPro" id="IPR008523">
    <property type="entry name" value="DUF805"/>
</dbReference>
<keyword evidence="1" id="KW-0472">Membrane</keyword>
<dbReference type="GO" id="GO:0005886">
    <property type="term" value="C:plasma membrane"/>
    <property type="evidence" value="ECO:0007669"/>
    <property type="project" value="TreeGrafter"/>
</dbReference>
<feature type="transmembrane region" description="Helical" evidence="1">
    <location>
        <begin position="49"/>
        <end position="70"/>
    </location>
</feature>
<dbReference type="Proteomes" id="UP000281192">
    <property type="component" value="Chromosome"/>
</dbReference>
<protein>
    <recommendedName>
        <fullName evidence="6">DUF805 domain-containing protein</fullName>
    </recommendedName>
</protein>
<keyword evidence="1" id="KW-1133">Transmembrane helix</keyword>
<reference evidence="3 4" key="1">
    <citation type="submission" date="2017-12" db="EMBL/GenBank/DDBJ databases">
        <title>The genome sequence of Caulobacter flavus CGMCC1 15093.</title>
        <authorList>
            <person name="Gao J."/>
            <person name="Mao X."/>
            <person name="Sun J."/>
        </authorList>
    </citation>
    <scope>NUCLEOTIDE SEQUENCE [LARGE SCALE GENOMIC DNA]</scope>
    <source>
        <strain evidence="3 4">CGMCC1 15093</strain>
    </source>
</reference>
<reference evidence="2 5" key="2">
    <citation type="submission" date="2018-01" db="EMBL/GenBank/DDBJ databases">
        <title>Complete genome sequence of Caulobacter flavus RHGG3.</title>
        <authorList>
            <person name="Yang E."/>
        </authorList>
    </citation>
    <scope>NUCLEOTIDE SEQUENCE [LARGE SCALE GENOMIC DNA]</scope>
    <source>
        <strain evidence="2 5">RHGG3</strain>
    </source>
</reference>
<evidence type="ECO:0000313" key="2">
    <source>
        <dbReference type="EMBL" id="AYV45351.1"/>
    </source>
</evidence>
<dbReference type="EMBL" id="PJRQ01000008">
    <property type="protein sequence ID" value="PLR18968.1"/>
    <property type="molecule type" value="Genomic_DNA"/>
</dbReference>
<dbReference type="Proteomes" id="UP000234483">
    <property type="component" value="Unassembled WGS sequence"/>
</dbReference>
<dbReference type="PANTHER" id="PTHR34980:SF3">
    <property type="entry name" value="BLR8105 PROTEIN"/>
    <property type="match status" value="1"/>
</dbReference>
<evidence type="ECO:0000313" key="4">
    <source>
        <dbReference type="Proteomes" id="UP000234483"/>
    </source>
</evidence>
<proteinExistence type="predicted"/>
<accession>A0A2N5CYS3</accession>
<keyword evidence="5" id="KW-1185">Reference proteome</keyword>
<keyword evidence="1" id="KW-0812">Transmembrane</keyword>
<organism evidence="3 4">
    <name type="scientific">Caulobacter flavus</name>
    <dbReference type="NCBI Taxonomy" id="1679497"/>
    <lineage>
        <taxon>Bacteria</taxon>
        <taxon>Pseudomonadati</taxon>
        <taxon>Pseudomonadota</taxon>
        <taxon>Alphaproteobacteria</taxon>
        <taxon>Caulobacterales</taxon>
        <taxon>Caulobacteraceae</taxon>
        <taxon>Caulobacter</taxon>
    </lineage>
</organism>
<dbReference type="RefSeq" id="WP_101711526.1">
    <property type="nucleotide sequence ID" value="NZ_CP026100.1"/>
</dbReference>
<sequence length="127" mass="13310">MMRAWFDFNGRGDRIDFLGTVWLLLPGLALLGTPLFLMGMGVLQQAALLAFDLVALGLGLAAILVAMAGAARRLQDLGFSAWWLALAVLVPVVGLVGLVVLALVPGSAEPNAYGPSPRRTTRGPLAT</sequence>
<gene>
    <name evidence="2" type="ORF">C1707_03320</name>
    <name evidence="3" type="ORF">CFHF_02855</name>
</gene>
<evidence type="ECO:0000256" key="1">
    <source>
        <dbReference type="SAM" id="Phobius"/>
    </source>
</evidence>
<evidence type="ECO:0000313" key="3">
    <source>
        <dbReference type="EMBL" id="PLR18968.1"/>
    </source>
</evidence>
<dbReference type="PANTHER" id="PTHR34980">
    <property type="entry name" value="INNER MEMBRANE PROTEIN-RELATED-RELATED"/>
    <property type="match status" value="1"/>
</dbReference>
<feature type="transmembrane region" description="Helical" evidence="1">
    <location>
        <begin position="21"/>
        <end position="43"/>
    </location>
</feature>
<evidence type="ECO:0000313" key="5">
    <source>
        <dbReference type="Proteomes" id="UP000281192"/>
    </source>
</evidence>
<feature type="transmembrane region" description="Helical" evidence="1">
    <location>
        <begin position="82"/>
        <end position="104"/>
    </location>
</feature>
<dbReference type="AlphaFoldDB" id="A0A2N5CYS3"/>